<dbReference type="Gramene" id="KVI07143">
    <property type="protein sequence ID" value="KVI07143"/>
    <property type="gene ID" value="Ccrd_014498"/>
</dbReference>
<protein>
    <submittedName>
        <fullName evidence="4">UDP-glucuronosyl/UDP-glucosyltransferase</fullName>
    </submittedName>
</protein>
<accession>A0A118K496</accession>
<reference evidence="4 5" key="1">
    <citation type="journal article" date="2016" name="Sci. Rep.">
        <title>The genome sequence of the outbreeding globe artichoke constructed de novo incorporating a phase-aware low-pass sequencing strategy of F1 progeny.</title>
        <authorList>
            <person name="Scaglione D."/>
            <person name="Reyes-Chin-Wo S."/>
            <person name="Acquadro A."/>
            <person name="Froenicke L."/>
            <person name="Portis E."/>
            <person name="Beitel C."/>
            <person name="Tirone M."/>
            <person name="Mauro R."/>
            <person name="Lo Monaco A."/>
            <person name="Mauromicale G."/>
            <person name="Faccioli P."/>
            <person name="Cattivelli L."/>
            <person name="Rieseberg L."/>
            <person name="Michelmore R."/>
            <person name="Lanteri S."/>
        </authorList>
    </citation>
    <scope>NUCLEOTIDE SEQUENCE [LARGE SCALE GENOMIC DNA]</scope>
    <source>
        <strain evidence="4">2C</strain>
    </source>
</reference>
<dbReference type="OMA" id="RHISHTF"/>
<evidence type="ECO:0000256" key="2">
    <source>
        <dbReference type="ARBA" id="ARBA00022676"/>
    </source>
</evidence>
<dbReference type="GO" id="GO:0035251">
    <property type="term" value="F:UDP-glucosyltransferase activity"/>
    <property type="evidence" value="ECO:0007669"/>
    <property type="project" value="InterPro"/>
</dbReference>
<keyword evidence="3" id="KW-0808">Transferase</keyword>
<evidence type="ECO:0000313" key="4">
    <source>
        <dbReference type="EMBL" id="KVI07143.1"/>
    </source>
</evidence>
<organism evidence="4 5">
    <name type="scientific">Cynara cardunculus var. scolymus</name>
    <name type="common">Globe artichoke</name>
    <name type="synonym">Cynara scolymus</name>
    <dbReference type="NCBI Taxonomy" id="59895"/>
    <lineage>
        <taxon>Eukaryota</taxon>
        <taxon>Viridiplantae</taxon>
        <taxon>Streptophyta</taxon>
        <taxon>Embryophyta</taxon>
        <taxon>Tracheophyta</taxon>
        <taxon>Spermatophyta</taxon>
        <taxon>Magnoliopsida</taxon>
        <taxon>eudicotyledons</taxon>
        <taxon>Gunneridae</taxon>
        <taxon>Pentapetalae</taxon>
        <taxon>asterids</taxon>
        <taxon>campanulids</taxon>
        <taxon>Asterales</taxon>
        <taxon>Asteraceae</taxon>
        <taxon>Carduoideae</taxon>
        <taxon>Cardueae</taxon>
        <taxon>Carduinae</taxon>
        <taxon>Cynara</taxon>
    </lineage>
</organism>
<dbReference type="InterPro" id="IPR050481">
    <property type="entry name" value="UDP-glycosyltransf_plant"/>
</dbReference>
<comment type="caution">
    <text evidence="4">The sequence shown here is derived from an EMBL/GenBank/DDBJ whole genome shotgun (WGS) entry which is preliminary data.</text>
</comment>
<dbReference type="SUPFAM" id="SSF53756">
    <property type="entry name" value="UDP-Glycosyltransferase/glycogen phosphorylase"/>
    <property type="match status" value="2"/>
</dbReference>
<name>A0A118K496_CYNCS</name>
<dbReference type="InterPro" id="IPR002213">
    <property type="entry name" value="UDP_glucos_trans"/>
</dbReference>
<sequence length="958" mass="104668">MGHLIPMVELGKLILNHHPSFSVVLLTLIPSFNPASTASYVRHISHTFPAITFHHLPDIPLDTDLYPTMGAAMFELFRRSATNIEHALQSISLSSHITVFIIDLFCTPAMTVATKLNIPVYSFYTSGACCLAQYLYFPTLHRTTTGSFKDMNTLIHSPGLPPIPSSELPSPLLDRTSAVYSDLLVFCEQLPKSAGIIVNTFDSLEPKAIKAITDGLCVPDQPTPPIYTIGPLIAAGGDGSHECLNWLDLQPSQSVVYLCFGSLGLFSSHQLKEIATGLEKSGQRFLWVVRTPPSNNKMDRFQPPPEPDLDLLLPEGFLDRTRDRGLVVKTWAPQVAVLNKDSVGGFVTHCGWNSVLEAVIAGVPMVAWPLYAEQRLNKVVLVEEMKLALPMESAGGKVSAAEVEKRVRQLMEDKGIREVAMARKEEAAMAMSDGGSSRQALANLVASWCCSLSSHPFLFDFDFDFGLLPSSYPICSTISVPFFNPIPLPSTPTTTMATIVLYPSPGMGHLVSMVELGKLILNHHPSFSVVLLTLIPSFNPASTASYVRHISHTFPAITFHHLPDIPLDTDLYPTMGAAMFELFRRSATNIEHALQSISLSSHITVFIIDLFCTPAMTAAANLNIPVYYFFTSGACCLAQFLYFPTMHRTTTASFRDMNTLIHSPGLPPIPSSELPSPLLDRTSAVYSDLLVFCEQLPKSAGIIVNTFDSLEPKAIKAITDGLCVPDQPTPPIYTIGPLIAAGGDGSHECLNWLDLQPSQSVVYLCFGSLGLFSSHQLKEIATGLEKSGQRFLWVVRTPPSNNKMDRFQPPPEPDLDLLLPEGFLDRTRDRGLVVKTWAPQVAVLNKDSVGGFVTHCGWNSVLEAVIAGVPMVAWPLYAEQRFNKVVMVEDMKVALPMEELDGGMVAAMEVEKRVRQVIEDKSLRDAAKARKEEAAMAMSDGGSSGVALTKFLASCGQI</sequence>
<keyword evidence="2" id="KW-0328">Glycosyltransferase</keyword>
<comment type="similarity">
    <text evidence="1">Belongs to the UDP-glycosyltransferase family.</text>
</comment>
<dbReference type="FunFam" id="3.40.50.2000:FF:000095">
    <property type="entry name" value="Glycosyltransferase"/>
    <property type="match status" value="2"/>
</dbReference>
<dbReference type="AlphaFoldDB" id="A0A118K496"/>
<evidence type="ECO:0000256" key="3">
    <source>
        <dbReference type="ARBA" id="ARBA00022679"/>
    </source>
</evidence>
<dbReference type="Gene3D" id="3.40.50.2000">
    <property type="entry name" value="Glycogen Phosphorylase B"/>
    <property type="match status" value="4"/>
</dbReference>
<dbReference type="Proteomes" id="UP000243975">
    <property type="component" value="Unassembled WGS sequence"/>
</dbReference>
<dbReference type="PANTHER" id="PTHR48048:SF30">
    <property type="entry name" value="GLYCOSYLTRANSFERASE"/>
    <property type="match status" value="1"/>
</dbReference>
<dbReference type="FunFam" id="3.40.50.2000:FF:000020">
    <property type="entry name" value="Glycosyltransferase"/>
    <property type="match status" value="2"/>
</dbReference>
<dbReference type="CDD" id="cd03784">
    <property type="entry name" value="GT1_Gtf-like"/>
    <property type="match status" value="2"/>
</dbReference>
<dbReference type="EMBL" id="LEKV01001517">
    <property type="protein sequence ID" value="KVI07143.1"/>
    <property type="molecule type" value="Genomic_DNA"/>
</dbReference>
<keyword evidence="5" id="KW-1185">Reference proteome</keyword>
<evidence type="ECO:0000313" key="5">
    <source>
        <dbReference type="Proteomes" id="UP000243975"/>
    </source>
</evidence>
<dbReference type="PANTHER" id="PTHR48048">
    <property type="entry name" value="GLYCOSYLTRANSFERASE"/>
    <property type="match status" value="1"/>
</dbReference>
<dbReference type="STRING" id="59895.A0A118K496"/>
<proteinExistence type="inferred from homology"/>
<dbReference type="Pfam" id="PF00201">
    <property type="entry name" value="UDPGT"/>
    <property type="match status" value="2"/>
</dbReference>
<dbReference type="PROSITE" id="PS00375">
    <property type="entry name" value="UDPGT"/>
    <property type="match status" value="2"/>
</dbReference>
<dbReference type="InterPro" id="IPR035595">
    <property type="entry name" value="UDP_glycos_trans_CS"/>
</dbReference>
<gene>
    <name evidence="4" type="ORF">Ccrd_014498</name>
</gene>
<evidence type="ECO:0000256" key="1">
    <source>
        <dbReference type="ARBA" id="ARBA00009995"/>
    </source>
</evidence>